<dbReference type="InterPro" id="IPR014284">
    <property type="entry name" value="RNA_pol_sigma-70_dom"/>
</dbReference>
<keyword evidence="2" id="KW-0805">Transcription regulation</keyword>
<name>A0ABP8MCU3_9BACT</name>
<evidence type="ECO:0000256" key="3">
    <source>
        <dbReference type="ARBA" id="ARBA00023082"/>
    </source>
</evidence>
<reference evidence="8" key="1">
    <citation type="journal article" date="2019" name="Int. J. Syst. Evol. Microbiol.">
        <title>The Global Catalogue of Microorganisms (GCM) 10K type strain sequencing project: providing services to taxonomists for standard genome sequencing and annotation.</title>
        <authorList>
            <consortium name="The Broad Institute Genomics Platform"/>
            <consortium name="The Broad Institute Genome Sequencing Center for Infectious Disease"/>
            <person name="Wu L."/>
            <person name="Ma J."/>
        </authorList>
    </citation>
    <scope>NUCLEOTIDE SEQUENCE [LARGE SCALE GENOMIC DNA]</scope>
    <source>
        <strain evidence="8">JCM 31920</strain>
    </source>
</reference>
<comment type="caution">
    <text evidence="7">The sequence shown here is derived from an EMBL/GenBank/DDBJ whole genome shotgun (WGS) entry which is preliminary data.</text>
</comment>
<dbReference type="Gene3D" id="1.10.10.10">
    <property type="entry name" value="Winged helix-like DNA-binding domain superfamily/Winged helix DNA-binding domain"/>
    <property type="match status" value="1"/>
</dbReference>
<dbReference type="CDD" id="cd06171">
    <property type="entry name" value="Sigma70_r4"/>
    <property type="match status" value="1"/>
</dbReference>
<comment type="similarity">
    <text evidence="1">Belongs to the sigma-70 factor family. ECF subfamily.</text>
</comment>
<evidence type="ECO:0000259" key="6">
    <source>
        <dbReference type="Pfam" id="PF08281"/>
    </source>
</evidence>
<dbReference type="PANTHER" id="PTHR43133:SF46">
    <property type="entry name" value="RNA POLYMERASE SIGMA-70 FACTOR ECF SUBFAMILY"/>
    <property type="match status" value="1"/>
</dbReference>
<evidence type="ECO:0000259" key="5">
    <source>
        <dbReference type="Pfam" id="PF04542"/>
    </source>
</evidence>
<sequence>MGKILQLFSHETQLIRALRARDPKAQRLLFEKFSGRMMTVCVRYVGDRMTAEDILVQGFMKIFDAISQFREEGSFEGWMRRIMVNEALAFLRQQRRLLENADLAEAHSIPDYQYADEHLHASEIIRMIEKLPLGYRTVFNLYAIEGFTHMEIAKMLGITESTSKSQLHRARASLQEMVAKWEADSGNGTNLNDSLSKSI</sequence>
<gene>
    <name evidence="7" type="ORF">GCM10023091_41990</name>
</gene>
<evidence type="ECO:0000256" key="4">
    <source>
        <dbReference type="ARBA" id="ARBA00023163"/>
    </source>
</evidence>
<evidence type="ECO:0000313" key="7">
    <source>
        <dbReference type="EMBL" id="GAA4447323.1"/>
    </source>
</evidence>
<dbReference type="SUPFAM" id="SSF88659">
    <property type="entry name" value="Sigma3 and sigma4 domains of RNA polymerase sigma factors"/>
    <property type="match status" value="1"/>
</dbReference>
<dbReference type="Proteomes" id="UP001501508">
    <property type="component" value="Unassembled WGS sequence"/>
</dbReference>
<dbReference type="RefSeq" id="WP_345032884.1">
    <property type="nucleotide sequence ID" value="NZ_BAABEY010000036.1"/>
</dbReference>
<dbReference type="InterPro" id="IPR013324">
    <property type="entry name" value="RNA_pol_sigma_r3/r4-like"/>
</dbReference>
<evidence type="ECO:0000256" key="2">
    <source>
        <dbReference type="ARBA" id="ARBA00023015"/>
    </source>
</evidence>
<dbReference type="InterPro" id="IPR013325">
    <property type="entry name" value="RNA_pol_sigma_r2"/>
</dbReference>
<dbReference type="Pfam" id="PF08281">
    <property type="entry name" value="Sigma70_r4_2"/>
    <property type="match status" value="1"/>
</dbReference>
<dbReference type="NCBIfam" id="TIGR02937">
    <property type="entry name" value="sigma70-ECF"/>
    <property type="match status" value="1"/>
</dbReference>
<feature type="domain" description="RNA polymerase sigma factor 70 region 4 type 2" evidence="6">
    <location>
        <begin position="123"/>
        <end position="174"/>
    </location>
</feature>
<dbReference type="PANTHER" id="PTHR43133">
    <property type="entry name" value="RNA POLYMERASE ECF-TYPE SIGMA FACTO"/>
    <property type="match status" value="1"/>
</dbReference>
<organism evidence="7 8">
    <name type="scientific">Ravibacter arvi</name>
    <dbReference type="NCBI Taxonomy" id="2051041"/>
    <lineage>
        <taxon>Bacteria</taxon>
        <taxon>Pseudomonadati</taxon>
        <taxon>Bacteroidota</taxon>
        <taxon>Cytophagia</taxon>
        <taxon>Cytophagales</taxon>
        <taxon>Spirosomataceae</taxon>
        <taxon>Ravibacter</taxon>
    </lineage>
</organism>
<dbReference type="InterPro" id="IPR007627">
    <property type="entry name" value="RNA_pol_sigma70_r2"/>
</dbReference>
<dbReference type="InterPro" id="IPR013249">
    <property type="entry name" value="RNA_pol_sigma70_r4_t2"/>
</dbReference>
<dbReference type="Pfam" id="PF04542">
    <property type="entry name" value="Sigma70_r2"/>
    <property type="match status" value="1"/>
</dbReference>
<feature type="domain" description="RNA polymerase sigma-70 region 2" evidence="5">
    <location>
        <begin position="29"/>
        <end position="96"/>
    </location>
</feature>
<dbReference type="EMBL" id="BAABEY010000036">
    <property type="protein sequence ID" value="GAA4447323.1"/>
    <property type="molecule type" value="Genomic_DNA"/>
</dbReference>
<dbReference type="Gene3D" id="1.10.1740.10">
    <property type="match status" value="1"/>
</dbReference>
<evidence type="ECO:0000256" key="1">
    <source>
        <dbReference type="ARBA" id="ARBA00010641"/>
    </source>
</evidence>
<evidence type="ECO:0000313" key="8">
    <source>
        <dbReference type="Proteomes" id="UP001501508"/>
    </source>
</evidence>
<dbReference type="SUPFAM" id="SSF88946">
    <property type="entry name" value="Sigma2 domain of RNA polymerase sigma factors"/>
    <property type="match status" value="1"/>
</dbReference>
<proteinExistence type="inferred from homology"/>
<keyword evidence="8" id="KW-1185">Reference proteome</keyword>
<dbReference type="InterPro" id="IPR036388">
    <property type="entry name" value="WH-like_DNA-bd_sf"/>
</dbReference>
<keyword evidence="3" id="KW-0731">Sigma factor</keyword>
<accession>A0ABP8MCU3</accession>
<keyword evidence="4" id="KW-0804">Transcription</keyword>
<dbReference type="InterPro" id="IPR039425">
    <property type="entry name" value="RNA_pol_sigma-70-like"/>
</dbReference>
<protein>
    <submittedName>
        <fullName evidence="7">RNA polymerase sigma factor</fullName>
    </submittedName>
</protein>